<evidence type="ECO:0000313" key="3">
    <source>
        <dbReference type="Proteomes" id="UP000887575"/>
    </source>
</evidence>
<dbReference type="Proteomes" id="UP000887575">
    <property type="component" value="Unassembled WGS sequence"/>
</dbReference>
<evidence type="ECO:0000256" key="2">
    <source>
        <dbReference type="SAM" id="SignalP"/>
    </source>
</evidence>
<proteinExistence type="predicted"/>
<dbReference type="PANTHER" id="PTHR35014">
    <property type="entry name" value="INFECTION RESPONSE PROTEIN-RELATED"/>
    <property type="match status" value="1"/>
</dbReference>
<evidence type="ECO:0000256" key="1">
    <source>
        <dbReference type="SAM" id="Phobius"/>
    </source>
</evidence>
<accession>A0AAF3J2Y4</accession>
<dbReference type="PANTHER" id="PTHR35014:SF1">
    <property type="entry name" value="INFECTION RESPONSE PROTEIN"/>
    <property type="match status" value="1"/>
</dbReference>
<dbReference type="WBParaSite" id="MBELARI_LOCUS12924">
    <property type="protein sequence ID" value="MBELARI_LOCUS12924"/>
    <property type="gene ID" value="MBELARI_LOCUS12924"/>
</dbReference>
<keyword evidence="3" id="KW-1185">Reference proteome</keyword>
<feature type="chain" id="PRO_5042157720" evidence="2">
    <location>
        <begin position="20"/>
        <end position="246"/>
    </location>
</feature>
<organism evidence="3 4">
    <name type="scientific">Mesorhabditis belari</name>
    <dbReference type="NCBI Taxonomy" id="2138241"/>
    <lineage>
        <taxon>Eukaryota</taxon>
        <taxon>Metazoa</taxon>
        <taxon>Ecdysozoa</taxon>
        <taxon>Nematoda</taxon>
        <taxon>Chromadorea</taxon>
        <taxon>Rhabditida</taxon>
        <taxon>Rhabditina</taxon>
        <taxon>Rhabditomorpha</taxon>
        <taxon>Rhabditoidea</taxon>
        <taxon>Rhabditidae</taxon>
        <taxon>Mesorhabditinae</taxon>
        <taxon>Mesorhabditis</taxon>
    </lineage>
</organism>
<evidence type="ECO:0000313" key="4">
    <source>
        <dbReference type="WBParaSite" id="MBELARI_LOCUS12924"/>
    </source>
</evidence>
<reference evidence="4" key="1">
    <citation type="submission" date="2024-02" db="UniProtKB">
        <authorList>
            <consortium name="WormBaseParasite"/>
        </authorList>
    </citation>
    <scope>IDENTIFICATION</scope>
</reference>
<feature type="signal peptide" evidence="2">
    <location>
        <begin position="1"/>
        <end position="19"/>
    </location>
</feature>
<keyword evidence="1" id="KW-0472">Membrane</keyword>
<name>A0AAF3J2Y4_9BILA</name>
<keyword evidence="1" id="KW-0812">Transmembrane</keyword>
<keyword evidence="2" id="KW-0732">Signal</keyword>
<protein>
    <submittedName>
        <fullName evidence="4">Uncharacterized protein</fullName>
    </submittedName>
</protein>
<feature type="transmembrane region" description="Helical" evidence="1">
    <location>
        <begin position="226"/>
        <end position="244"/>
    </location>
</feature>
<dbReference type="AlphaFoldDB" id="A0AAF3J2Y4"/>
<keyword evidence="1" id="KW-1133">Transmembrane helix</keyword>
<sequence>MISKGFLLGLCFFVAKISAQNVTRSKRQDICMNLNEVRTCYANYITLYGLLAQNVNGRPILQRYELYDRLIKVTDLTTICKNFDVLRGCLGGNEDLCITPNTMLQITSSPNDARDYLLDYSFFQSVCGIGKDVFLENQMCLSNAFAQGSLSNRIVQCGGSSSQDQQNQMMICDRGIAAVGCVRDQFSQLCGIPSGKAVCSAAVNMARGLREADVTCIQQMDFVCNSIAHLQYPLFTFALIFLFFKC</sequence>